<evidence type="ECO:0000313" key="1">
    <source>
        <dbReference type="EMBL" id="MDU9693150.1"/>
    </source>
</evidence>
<comment type="caution">
    <text evidence="1">The sequence shown here is derived from an EMBL/GenBank/DDBJ whole genome shotgun (WGS) entry which is preliminary data.</text>
</comment>
<dbReference type="Proteomes" id="UP001269400">
    <property type="component" value="Unassembled WGS sequence"/>
</dbReference>
<name>A0AAX6NBU9_PRIAR</name>
<dbReference type="RefSeq" id="WP_258232175.1">
    <property type="nucleotide sequence ID" value="NZ_JAPTGD010000001.1"/>
</dbReference>
<dbReference type="EMBL" id="JAPTGD010000001">
    <property type="protein sequence ID" value="MDU9693150.1"/>
    <property type="molecule type" value="Genomic_DNA"/>
</dbReference>
<gene>
    <name evidence="1" type="ORF">O0Q50_18400</name>
</gene>
<proteinExistence type="predicted"/>
<reference evidence="1" key="1">
    <citation type="journal article" date="2022" name="J Environ Chem Eng">
        <title>Biodegradation of petroleum oil using a constructed nonpathogenic and heavy metal-tolerant bacterial consortium isolated from marine sponges.</title>
        <authorList>
            <person name="Dechsakulwatana C."/>
            <person name="Rungsihiranrut A."/>
            <person name="Muangchinda C."/>
            <person name="Ningthoujam R."/>
            <person name="Klankeo P."/>
            <person name="Pinyakong O."/>
        </authorList>
    </citation>
    <scope>NUCLEOTIDE SEQUENCE</scope>
    <source>
        <strain evidence="1">TL01-2</strain>
    </source>
</reference>
<evidence type="ECO:0000313" key="2">
    <source>
        <dbReference type="Proteomes" id="UP001269400"/>
    </source>
</evidence>
<sequence>MSVCNEEAHWLPAEREVLHGNQQRCNQEIHTSAFILFVRL</sequence>
<protein>
    <submittedName>
        <fullName evidence="1">Uncharacterized protein</fullName>
    </submittedName>
</protein>
<dbReference type="AlphaFoldDB" id="A0AAX6NBU9"/>
<reference evidence="1" key="2">
    <citation type="submission" date="2022-12" db="EMBL/GenBank/DDBJ databases">
        <authorList>
            <person name="Dechsakulwatana C."/>
            <person name="Rungsihiranrut A."/>
            <person name="Muangchinda C."/>
            <person name="Ningthoujam R."/>
            <person name="Klankeo P."/>
            <person name="Pinyakong O."/>
        </authorList>
    </citation>
    <scope>NUCLEOTIDE SEQUENCE</scope>
    <source>
        <strain evidence="1">TL01-2</strain>
    </source>
</reference>
<accession>A0AAX6NBU9</accession>
<organism evidence="1 2">
    <name type="scientific">Priestia aryabhattai</name>
    <name type="common">Bacillus aryabhattai</name>
    <dbReference type="NCBI Taxonomy" id="412384"/>
    <lineage>
        <taxon>Bacteria</taxon>
        <taxon>Bacillati</taxon>
        <taxon>Bacillota</taxon>
        <taxon>Bacilli</taxon>
        <taxon>Bacillales</taxon>
        <taxon>Bacillaceae</taxon>
        <taxon>Priestia</taxon>
    </lineage>
</organism>